<accession>Q7NL54</accession>
<keyword evidence="1" id="KW-0813">Transport</keyword>
<dbReference type="InterPro" id="IPR051909">
    <property type="entry name" value="MFP_Cation_Efflux"/>
</dbReference>
<reference evidence="3 4" key="2">
    <citation type="journal article" date="2003" name="DNA Res.">
        <title>Complete genome structure of Gloeobacter violaceus PCC 7421, a cyanobacterium that lacks thylakoids (supplement).</title>
        <authorList>
            <person name="Nakamura Y."/>
            <person name="Kaneko T."/>
            <person name="Sato S."/>
            <person name="Mimuro M."/>
            <person name="Miyashita H."/>
            <person name="Tsuchiya T."/>
            <person name="Sasamoto S."/>
            <person name="Watanabe A."/>
            <person name="Kawashima K."/>
            <person name="Kishida Y."/>
            <person name="Kiyokawa C."/>
            <person name="Kohara M."/>
            <person name="Matsumoto M."/>
            <person name="Matsuno A."/>
            <person name="Nakazaki N."/>
            <person name="Shimpo S."/>
            <person name="Takeuchi C."/>
            <person name="Yamada M."/>
            <person name="Tabata S."/>
        </authorList>
    </citation>
    <scope>NUCLEOTIDE SEQUENCE [LARGE SCALE GENOMIC DNA]</scope>
    <source>
        <strain evidence="4">ATCC 29082 / PCC 7421</strain>
    </source>
</reference>
<evidence type="ECO:0000256" key="1">
    <source>
        <dbReference type="ARBA" id="ARBA00022448"/>
    </source>
</evidence>
<dbReference type="GO" id="GO:0030313">
    <property type="term" value="C:cell envelope"/>
    <property type="evidence" value="ECO:0000318"/>
    <property type="project" value="GO_Central"/>
</dbReference>
<dbReference type="Proteomes" id="UP000000557">
    <property type="component" value="Chromosome"/>
</dbReference>
<dbReference type="HOGENOM" id="CLU_018816_16_2_3"/>
<proteinExistence type="predicted"/>
<reference evidence="3 4" key="1">
    <citation type="journal article" date="2003" name="DNA Res.">
        <title>Complete genome structure of Gloeobacter violaceus PCC 7421, a cyanobacterium that lacks thylakoids.</title>
        <authorList>
            <person name="Nakamura Y."/>
            <person name="Kaneko T."/>
            <person name="Sato S."/>
            <person name="Mimuro M."/>
            <person name="Miyashita H."/>
            <person name="Tsuchiya T."/>
            <person name="Sasamoto S."/>
            <person name="Watanabe A."/>
            <person name="Kawashima K."/>
            <person name="Kishida Y."/>
            <person name="Kiyokawa C."/>
            <person name="Kohara M."/>
            <person name="Matsumoto M."/>
            <person name="Matsuno A."/>
            <person name="Nakazaki N."/>
            <person name="Shimpo S."/>
            <person name="Takeuchi C."/>
            <person name="Yamada M."/>
            <person name="Tabata S."/>
        </authorList>
    </citation>
    <scope>NUCLEOTIDE SEQUENCE [LARGE SCALE GENOMIC DNA]</scope>
    <source>
        <strain evidence="4">ATCC 29082 / PCC 7421</strain>
    </source>
</reference>
<dbReference type="InParanoid" id="Q7NL54"/>
<dbReference type="GO" id="GO:0015679">
    <property type="term" value="P:plasma membrane copper ion transport"/>
    <property type="evidence" value="ECO:0000318"/>
    <property type="project" value="GO_Central"/>
</dbReference>
<dbReference type="GO" id="GO:0060003">
    <property type="term" value="P:copper ion export"/>
    <property type="evidence" value="ECO:0000318"/>
    <property type="project" value="GO_Central"/>
</dbReference>
<dbReference type="OrthoDB" id="9806939at2"/>
<dbReference type="AlphaFoldDB" id="Q7NL54"/>
<evidence type="ECO:0000313" key="3">
    <source>
        <dbReference type="EMBL" id="BAC89213.1"/>
    </source>
</evidence>
<protein>
    <submittedName>
        <fullName evidence="3">Glr1272 protein</fullName>
    </submittedName>
</protein>
<dbReference type="PATRIC" id="fig|251221.4.peg.1294"/>
<keyword evidence="4" id="KW-1185">Reference proteome</keyword>
<organism evidence="3 4">
    <name type="scientific">Gloeobacter violaceus (strain ATCC 29082 / PCC 7421)</name>
    <dbReference type="NCBI Taxonomy" id="251221"/>
    <lineage>
        <taxon>Bacteria</taxon>
        <taxon>Bacillati</taxon>
        <taxon>Cyanobacteriota</taxon>
        <taxon>Cyanophyceae</taxon>
        <taxon>Gloeobacterales</taxon>
        <taxon>Gloeobacteraceae</taxon>
        <taxon>Gloeobacter</taxon>
    </lineage>
</organism>
<dbReference type="PANTHER" id="PTHR30097:SF4">
    <property type="entry name" value="SLR6042 PROTEIN"/>
    <property type="match status" value="1"/>
</dbReference>
<keyword evidence="2" id="KW-0175">Coiled coil</keyword>
<dbReference type="eggNOG" id="COG0845">
    <property type="taxonomic scope" value="Bacteria"/>
</dbReference>
<dbReference type="STRING" id="251221.gene:10758753"/>
<feature type="coiled-coil region" evidence="2">
    <location>
        <begin position="110"/>
        <end position="137"/>
    </location>
</feature>
<dbReference type="KEGG" id="gvi:glr1272"/>
<dbReference type="PANTHER" id="PTHR30097">
    <property type="entry name" value="CATION EFFLUX SYSTEM PROTEIN CUSB"/>
    <property type="match status" value="1"/>
</dbReference>
<evidence type="ECO:0000313" key="4">
    <source>
        <dbReference type="Proteomes" id="UP000000557"/>
    </source>
</evidence>
<evidence type="ECO:0000256" key="2">
    <source>
        <dbReference type="SAM" id="Coils"/>
    </source>
</evidence>
<dbReference type="PhylomeDB" id="Q7NL54"/>
<dbReference type="EMBL" id="BA000045">
    <property type="protein sequence ID" value="BAC89213.1"/>
    <property type="molecule type" value="Genomic_DNA"/>
</dbReference>
<gene>
    <name evidence="3" type="ordered locus">glr1272</name>
</gene>
<sequence>MSMDIPRDKPSPASRRWRAALLTLAASSAVVLATWVVANLKPAAPTVERSTVWIDTVRRGALIRQVRGLGTLVPEQIRWIPALSEGRVERIAVRPGAVVNPRTVLVELANPELEQSALDARLQLKAAEAELANLRVQTTSQLLTQRAALAAVQSDFRQAELQRQVNDDLARQGLIGSLQAKLSTVKAEELATRSDLEKQRSEIALEARRAQLSVQSTKVEQLRTLTRLRESQVAALKVRAGMSGVLQQLPLEVGQRVAPGTNLARVADPKTLKAEVKIAETQAKDILLGQPALIDTHNGTAAGRVRRIDPAVQNGTVTVEVGLVGTLPKGARPDLSVDGTIELERAADVLYIGRPAFGGEASAVSLFKLTADGTEAVRVPVRLGRGSVSTIEVLSGLTVGERAILSDLSAQDRFDRIRLQ</sequence>
<name>Q7NL54_GLOVI</name>
<dbReference type="EnsemblBacteria" id="BAC89213">
    <property type="protein sequence ID" value="BAC89213"/>
    <property type="gene ID" value="BAC89213"/>
</dbReference>
<dbReference type="Gene3D" id="2.40.30.170">
    <property type="match status" value="1"/>
</dbReference>